<reference evidence="3" key="1">
    <citation type="journal article" date="2019" name="Int. J. Syst. Evol. Microbiol.">
        <title>The Global Catalogue of Microorganisms (GCM) 10K type strain sequencing project: providing services to taxonomists for standard genome sequencing and annotation.</title>
        <authorList>
            <consortium name="The Broad Institute Genomics Platform"/>
            <consortium name="The Broad Institute Genome Sequencing Center for Infectious Disease"/>
            <person name="Wu L."/>
            <person name="Ma J."/>
        </authorList>
    </citation>
    <scope>NUCLEOTIDE SEQUENCE [LARGE SCALE GENOMIC DNA]</scope>
    <source>
        <strain evidence="3">KCTC 42805</strain>
    </source>
</reference>
<organism evidence="2 3">
    <name type="scientific">Spirosoma soli</name>
    <dbReference type="NCBI Taxonomy" id="1770529"/>
    <lineage>
        <taxon>Bacteria</taxon>
        <taxon>Pseudomonadati</taxon>
        <taxon>Bacteroidota</taxon>
        <taxon>Cytophagia</taxon>
        <taxon>Cytophagales</taxon>
        <taxon>Cytophagaceae</taxon>
        <taxon>Spirosoma</taxon>
    </lineage>
</organism>
<gene>
    <name evidence="2" type="ORF">ACFSUS_27235</name>
</gene>
<keyword evidence="3" id="KW-1185">Reference proteome</keyword>
<dbReference type="RefSeq" id="WP_381527981.1">
    <property type="nucleotide sequence ID" value="NZ_JBHULN010000027.1"/>
</dbReference>
<dbReference type="InterPro" id="IPR007492">
    <property type="entry name" value="LytTR_DNA-bd_dom"/>
</dbReference>
<evidence type="ECO:0000259" key="1">
    <source>
        <dbReference type="SMART" id="SM00850"/>
    </source>
</evidence>
<dbReference type="Gene3D" id="2.40.50.1020">
    <property type="entry name" value="LytTr DNA-binding domain"/>
    <property type="match status" value="1"/>
</dbReference>
<dbReference type="SMART" id="SM00850">
    <property type="entry name" value="LytTR"/>
    <property type="match status" value="1"/>
</dbReference>
<name>A0ABW5MCE8_9BACT</name>
<comment type="caution">
    <text evidence="2">The sequence shown here is derived from an EMBL/GenBank/DDBJ whole genome shotgun (WGS) entry which is preliminary data.</text>
</comment>
<keyword evidence="2" id="KW-0238">DNA-binding</keyword>
<dbReference type="GO" id="GO:0003677">
    <property type="term" value="F:DNA binding"/>
    <property type="evidence" value="ECO:0007669"/>
    <property type="project" value="UniProtKB-KW"/>
</dbReference>
<protein>
    <submittedName>
        <fullName evidence="2">LytTR family transcriptional regulator DNA-binding domain-containing protein</fullName>
    </submittedName>
</protein>
<dbReference type="Proteomes" id="UP001597469">
    <property type="component" value="Unassembled WGS sequence"/>
</dbReference>
<evidence type="ECO:0000313" key="3">
    <source>
        <dbReference type="Proteomes" id="UP001597469"/>
    </source>
</evidence>
<sequence length="149" mass="16754">MADHLVGNIMSAQIDLALHNFYAGNINGAPGLPDHTYLPTGSGYIRVIKAEIMYVKADRTTSELYLTTSGFNRIYPNKPYQFISISLNLGKLLPYLSDGFYQLSRSLVINLNYLDRIESNRLYIGSQEIPIPDGARKSLIEQLQVVKTR</sequence>
<dbReference type="Pfam" id="PF04397">
    <property type="entry name" value="LytTR"/>
    <property type="match status" value="1"/>
</dbReference>
<dbReference type="EMBL" id="JBHULN010000027">
    <property type="protein sequence ID" value="MFD2574359.1"/>
    <property type="molecule type" value="Genomic_DNA"/>
</dbReference>
<feature type="domain" description="HTH LytTR-type" evidence="1">
    <location>
        <begin position="42"/>
        <end position="144"/>
    </location>
</feature>
<evidence type="ECO:0000313" key="2">
    <source>
        <dbReference type="EMBL" id="MFD2574359.1"/>
    </source>
</evidence>
<accession>A0ABW5MCE8</accession>
<proteinExistence type="predicted"/>